<evidence type="ECO:0000256" key="1">
    <source>
        <dbReference type="SAM" id="MobiDB-lite"/>
    </source>
</evidence>
<gene>
    <name evidence="3" type="ORF">B0T19DRAFT_242176</name>
</gene>
<reference evidence="3" key="1">
    <citation type="journal article" date="2023" name="Mol. Phylogenet. Evol.">
        <title>Genome-scale phylogeny and comparative genomics of the fungal order Sordariales.</title>
        <authorList>
            <person name="Hensen N."/>
            <person name="Bonometti L."/>
            <person name="Westerberg I."/>
            <person name="Brannstrom I.O."/>
            <person name="Guillou S."/>
            <person name="Cros-Aarteil S."/>
            <person name="Calhoun S."/>
            <person name="Haridas S."/>
            <person name="Kuo A."/>
            <person name="Mondo S."/>
            <person name="Pangilinan J."/>
            <person name="Riley R."/>
            <person name="LaButti K."/>
            <person name="Andreopoulos B."/>
            <person name="Lipzen A."/>
            <person name="Chen C."/>
            <person name="Yan M."/>
            <person name="Daum C."/>
            <person name="Ng V."/>
            <person name="Clum A."/>
            <person name="Steindorff A."/>
            <person name="Ohm R.A."/>
            <person name="Martin F."/>
            <person name="Silar P."/>
            <person name="Natvig D.O."/>
            <person name="Lalanne C."/>
            <person name="Gautier V."/>
            <person name="Ament-Velasquez S.L."/>
            <person name="Kruys A."/>
            <person name="Hutchinson M.I."/>
            <person name="Powell A.J."/>
            <person name="Barry K."/>
            <person name="Miller A.N."/>
            <person name="Grigoriev I.V."/>
            <person name="Debuchy R."/>
            <person name="Gladieux P."/>
            <person name="Hiltunen Thoren M."/>
            <person name="Johannesson H."/>
        </authorList>
    </citation>
    <scope>NUCLEOTIDE SEQUENCE</scope>
    <source>
        <strain evidence="3">SMH4131-1</strain>
    </source>
</reference>
<feature type="region of interest" description="Disordered" evidence="1">
    <location>
        <begin position="150"/>
        <end position="183"/>
    </location>
</feature>
<dbReference type="PANTHER" id="PTHR34883:SF17">
    <property type="entry name" value="CUPREDOXIN"/>
    <property type="match status" value="1"/>
</dbReference>
<dbReference type="Proteomes" id="UP001286456">
    <property type="component" value="Unassembled WGS sequence"/>
</dbReference>
<keyword evidence="4" id="KW-1185">Reference proteome</keyword>
<proteinExistence type="predicted"/>
<evidence type="ECO:0000313" key="3">
    <source>
        <dbReference type="EMBL" id="KAK3320525.1"/>
    </source>
</evidence>
<dbReference type="InterPro" id="IPR052953">
    <property type="entry name" value="Ser-rich/MCO-related"/>
</dbReference>
<dbReference type="SUPFAM" id="SSF49503">
    <property type="entry name" value="Cupredoxins"/>
    <property type="match status" value="1"/>
</dbReference>
<organism evidence="3 4">
    <name type="scientific">Cercophora scortea</name>
    <dbReference type="NCBI Taxonomy" id="314031"/>
    <lineage>
        <taxon>Eukaryota</taxon>
        <taxon>Fungi</taxon>
        <taxon>Dikarya</taxon>
        <taxon>Ascomycota</taxon>
        <taxon>Pezizomycotina</taxon>
        <taxon>Sordariomycetes</taxon>
        <taxon>Sordariomycetidae</taxon>
        <taxon>Sordariales</taxon>
        <taxon>Lasiosphaeriaceae</taxon>
        <taxon>Cercophora</taxon>
    </lineage>
</organism>
<feature type="chain" id="PRO_5042090854" description="Extracellular serine-rich protein" evidence="2">
    <location>
        <begin position="18"/>
        <end position="209"/>
    </location>
</feature>
<protein>
    <recommendedName>
        <fullName evidence="5">Extracellular serine-rich protein</fullName>
    </recommendedName>
</protein>
<feature type="compositionally biased region" description="Gly residues" evidence="1">
    <location>
        <begin position="154"/>
        <end position="174"/>
    </location>
</feature>
<comment type="caution">
    <text evidence="3">The sequence shown here is derived from an EMBL/GenBank/DDBJ whole genome shotgun (WGS) entry which is preliminary data.</text>
</comment>
<reference evidence="3" key="2">
    <citation type="submission" date="2023-06" db="EMBL/GenBank/DDBJ databases">
        <authorList>
            <consortium name="Lawrence Berkeley National Laboratory"/>
            <person name="Haridas S."/>
            <person name="Hensen N."/>
            <person name="Bonometti L."/>
            <person name="Westerberg I."/>
            <person name="Brannstrom I.O."/>
            <person name="Guillou S."/>
            <person name="Cros-Aarteil S."/>
            <person name="Calhoun S."/>
            <person name="Kuo A."/>
            <person name="Mondo S."/>
            <person name="Pangilinan J."/>
            <person name="Riley R."/>
            <person name="Labutti K."/>
            <person name="Andreopoulos B."/>
            <person name="Lipzen A."/>
            <person name="Chen C."/>
            <person name="Yanf M."/>
            <person name="Daum C."/>
            <person name="Ng V."/>
            <person name="Clum A."/>
            <person name="Steindorff A."/>
            <person name="Ohm R."/>
            <person name="Martin F."/>
            <person name="Silar P."/>
            <person name="Natvig D."/>
            <person name="Lalanne C."/>
            <person name="Gautier V."/>
            <person name="Ament-Velasquez S.L."/>
            <person name="Kruys A."/>
            <person name="Hutchinson M.I."/>
            <person name="Powell A.J."/>
            <person name="Barry K."/>
            <person name="Miller A.N."/>
            <person name="Grigoriev I.V."/>
            <person name="Debuchy R."/>
            <person name="Gladieux P."/>
            <person name="Thoren M.H."/>
            <person name="Johannesson H."/>
        </authorList>
    </citation>
    <scope>NUCLEOTIDE SEQUENCE</scope>
    <source>
        <strain evidence="3">SMH4131-1</strain>
    </source>
</reference>
<evidence type="ECO:0000313" key="4">
    <source>
        <dbReference type="Proteomes" id="UP001286456"/>
    </source>
</evidence>
<dbReference type="EMBL" id="JAUEPO010000005">
    <property type="protein sequence ID" value="KAK3320525.1"/>
    <property type="molecule type" value="Genomic_DNA"/>
</dbReference>
<dbReference type="CDD" id="cd00920">
    <property type="entry name" value="Cupredoxin"/>
    <property type="match status" value="1"/>
</dbReference>
<dbReference type="PANTHER" id="PTHR34883">
    <property type="entry name" value="SERINE-RICH PROTEIN, PUTATIVE-RELATED-RELATED"/>
    <property type="match status" value="1"/>
</dbReference>
<dbReference type="Gene3D" id="2.60.40.420">
    <property type="entry name" value="Cupredoxins - blue copper proteins"/>
    <property type="match status" value="1"/>
</dbReference>
<dbReference type="InterPro" id="IPR008972">
    <property type="entry name" value="Cupredoxin"/>
</dbReference>
<evidence type="ECO:0008006" key="5">
    <source>
        <dbReference type="Google" id="ProtNLM"/>
    </source>
</evidence>
<sequence length="209" mass="20915">MQFSTLALAALASMASAQSVVTHVVTVGWNATLTYKPDNLKVNPGEMVQFQFVAGAHTVTQSTFDAPCQPISQHSNITGFHSGAQNVSASAASGMIPTYTIMVNNTNPIWVYCATGKHCEAGMAMVINEPATNKTLVSYKTAAKDATTVVPGGASTGTGSGTGSGTTSGTGGTTGTTTSPSATATGGAGILSAPLTYMLLAAAGAAFLL</sequence>
<feature type="signal peptide" evidence="2">
    <location>
        <begin position="1"/>
        <end position="17"/>
    </location>
</feature>
<keyword evidence="2" id="KW-0732">Signal</keyword>
<accession>A0AAE0M680</accession>
<dbReference type="AlphaFoldDB" id="A0AAE0M680"/>
<name>A0AAE0M680_9PEZI</name>
<evidence type="ECO:0000256" key="2">
    <source>
        <dbReference type="SAM" id="SignalP"/>
    </source>
</evidence>